<name>R7V6F9_CAPTE</name>
<evidence type="ECO:0000313" key="3">
    <source>
        <dbReference type="Proteomes" id="UP000014760"/>
    </source>
</evidence>
<reference evidence="1 3" key="2">
    <citation type="journal article" date="2013" name="Nature">
        <title>Insights into bilaterian evolution from three spiralian genomes.</title>
        <authorList>
            <person name="Simakov O."/>
            <person name="Marletaz F."/>
            <person name="Cho S.J."/>
            <person name="Edsinger-Gonzales E."/>
            <person name="Havlak P."/>
            <person name="Hellsten U."/>
            <person name="Kuo D.H."/>
            <person name="Larsson T."/>
            <person name="Lv J."/>
            <person name="Arendt D."/>
            <person name="Savage R."/>
            <person name="Osoegawa K."/>
            <person name="de Jong P."/>
            <person name="Grimwood J."/>
            <person name="Chapman J.A."/>
            <person name="Shapiro H."/>
            <person name="Aerts A."/>
            <person name="Otillar R.P."/>
            <person name="Terry A.Y."/>
            <person name="Boore J.L."/>
            <person name="Grigoriev I.V."/>
            <person name="Lindberg D.R."/>
            <person name="Seaver E.C."/>
            <person name="Weisblat D.A."/>
            <person name="Putnam N.H."/>
            <person name="Rokhsar D.S."/>
        </authorList>
    </citation>
    <scope>NUCLEOTIDE SEQUENCE</scope>
    <source>
        <strain evidence="1 3">I ESC-2004</strain>
    </source>
</reference>
<sequence>MHGHHNYSVILPGRHLKLMKGDDSDFWASETFDLKDRTTSAKEVAGGTDAFADGVDETGVYLLDASCTSLSCATSDWSLTITALSLVISSAANDARVAAKMDYHSVLLNLARVTECGSEAELQMFVLPAWYRKSETL</sequence>
<gene>
    <name evidence="1" type="ORF">CAPTEDRAFT_195910</name>
</gene>
<keyword evidence="3" id="KW-1185">Reference proteome</keyword>
<evidence type="ECO:0000313" key="1">
    <source>
        <dbReference type="EMBL" id="ELU11941.1"/>
    </source>
</evidence>
<organism evidence="1">
    <name type="scientific">Capitella teleta</name>
    <name type="common">Polychaete worm</name>
    <dbReference type="NCBI Taxonomy" id="283909"/>
    <lineage>
        <taxon>Eukaryota</taxon>
        <taxon>Metazoa</taxon>
        <taxon>Spiralia</taxon>
        <taxon>Lophotrochozoa</taxon>
        <taxon>Annelida</taxon>
        <taxon>Polychaeta</taxon>
        <taxon>Sedentaria</taxon>
        <taxon>Scolecida</taxon>
        <taxon>Capitellidae</taxon>
        <taxon>Capitella</taxon>
    </lineage>
</organism>
<dbReference type="EMBL" id="KB296288">
    <property type="protein sequence ID" value="ELU11941.1"/>
    <property type="molecule type" value="Genomic_DNA"/>
</dbReference>
<proteinExistence type="predicted"/>
<reference evidence="3" key="1">
    <citation type="submission" date="2012-12" db="EMBL/GenBank/DDBJ databases">
        <authorList>
            <person name="Hellsten U."/>
            <person name="Grimwood J."/>
            <person name="Chapman J.A."/>
            <person name="Shapiro H."/>
            <person name="Aerts A."/>
            <person name="Otillar R.P."/>
            <person name="Terry A.Y."/>
            <person name="Boore J.L."/>
            <person name="Simakov O."/>
            <person name="Marletaz F."/>
            <person name="Cho S.-J."/>
            <person name="Edsinger-Gonzales E."/>
            <person name="Havlak P."/>
            <person name="Kuo D.-H."/>
            <person name="Larsson T."/>
            <person name="Lv J."/>
            <person name="Arendt D."/>
            <person name="Savage R."/>
            <person name="Osoegawa K."/>
            <person name="de Jong P."/>
            <person name="Lindberg D.R."/>
            <person name="Seaver E.C."/>
            <person name="Weisblat D.A."/>
            <person name="Putnam N.H."/>
            <person name="Grigoriev I.V."/>
            <person name="Rokhsar D.S."/>
        </authorList>
    </citation>
    <scope>NUCLEOTIDE SEQUENCE</scope>
    <source>
        <strain evidence="3">I ESC-2004</strain>
    </source>
</reference>
<dbReference type="Proteomes" id="UP000014760">
    <property type="component" value="Unassembled WGS sequence"/>
</dbReference>
<dbReference type="EnsemblMetazoa" id="CapteT195910">
    <property type="protein sequence ID" value="CapteP195910"/>
    <property type="gene ID" value="CapteG195910"/>
</dbReference>
<evidence type="ECO:0000313" key="2">
    <source>
        <dbReference type="EnsemblMetazoa" id="CapteP195910"/>
    </source>
</evidence>
<dbReference type="EMBL" id="AMQN01019809">
    <property type="status" value="NOT_ANNOTATED_CDS"/>
    <property type="molecule type" value="Genomic_DNA"/>
</dbReference>
<reference evidence="2" key="3">
    <citation type="submission" date="2015-06" db="UniProtKB">
        <authorList>
            <consortium name="EnsemblMetazoa"/>
        </authorList>
    </citation>
    <scope>IDENTIFICATION</scope>
</reference>
<accession>R7V6F9</accession>
<dbReference type="HOGENOM" id="CLU_1867028_0_0_1"/>
<protein>
    <submittedName>
        <fullName evidence="1 2">Uncharacterized protein</fullName>
    </submittedName>
</protein>
<dbReference type="AlphaFoldDB" id="R7V6F9"/>